<keyword evidence="4 10" id="KW-0158">Chromosome</keyword>
<dbReference type="Gene3D" id="3.30.457.50">
    <property type="entry name" value="Chromosome segregation protein Spc25"/>
    <property type="match status" value="1"/>
</dbReference>
<comment type="function">
    <text evidence="10">Acts as a component of the essential kinetochore-associated NDC80 complex, which is required for chromosome segregation and spindle checkpoint activity.</text>
</comment>
<evidence type="ECO:0000256" key="9">
    <source>
        <dbReference type="ARBA" id="ARBA00023328"/>
    </source>
</evidence>
<evidence type="ECO:0000313" key="12">
    <source>
        <dbReference type="EMBL" id="NOV52254.1"/>
    </source>
</evidence>
<evidence type="ECO:0000256" key="1">
    <source>
        <dbReference type="ARBA" id="ARBA00004584"/>
    </source>
</evidence>
<dbReference type="GO" id="GO:0051301">
    <property type="term" value="P:cell division"/>
    <property type="evidence" value="ECO:0007669"/>
    <property type="project" value="UniProtKB-UniRule"/>
</dbReference>
<evidence type="ECO:0000256" key="10">
    <source>
        <dbReference type="RuleBase" id="RU367150"/>
    </source>
</evidence>
<evidence type="ECO:0000256" key="5">
    <source>
        <dbReference type="ARBA" id="ARBA00022618"/>
    </source>
</evidence>
<keyword evidence="5 10" id="KW-0132">Cell division</keyword>
<evidence type="ECO:0000256" key="8">
    <source>
        <dbReference type="ARBA" id="ARBA00023306"/>
    </source>
</evidence>
<dbReference type="GO" id="GO:0005634">
    <property type="term" value="C:nucleus"/>
    <property type="evidence" value="ECO:0007669"/>
    <property type="project" value="UniProtKB-SubCell"/>
</dbReference>
<dbReference type="GO" id="GO:0031262">
    <property type="term" value="C:Ndc80 complex"/>
    <property type="evidence" value="ECO:0007669"/>
    <property type="project" value="InterPro"/>
</dbReference>
<comment type="subunit">
    <text evidence="10">Component of the NDC80 complex.</text>
</comment>
<dbReference type="GO" id="GO:0007059">
    <property type="term" value="P:chromosome segregation"/>
    <property type="evidence" value="ECO:0007669"/>
    <property type="project" value="InterPro"/>
</dbReference>
<keyword evidence="10" id="KW-0539">Nucleus</keyword>
<keyword evidence="6 10" id="KW-0498">Mitosis</keyword>
<evidence type="ECO:0000256" key="6">
    <source>
        <dbReference type="ARBA" id="ARBA00022776"/>
    </source>
</evidence>
<sequence>MEPADLKWFLDLLVTWAGLQLIPVPGRGYRLCLTLLDRQQPHRCCSLLLGLDSEGNYEASECEPVLDSLDRLLAELRQTRNLGRFVKLLRQEFKGLLLAGST</sequence>
<dbReference type="AlphaFoldDB" id="A0A6M2E1I5"/>
<evidence type="ECO:0000256" key="7">
    <source>
        <dbReference type="ARBA" id="ARBA00023054"/>
    </source>
</evidence>
<evidence type="ECO:0000256" key="4">
    <source>
        <dbReference type="ARBA" id="ARBA00022454"/>
    </source>
</evidence>
<comment type="similarity">
    <text evidence="2 10">Belongs to the SPC25 family.</text>
</comment>
<dbReference type="InterPro" id="IPR045143">
    <property type="entry name" value="Spc25"/>
</dbReference>
<accession>A0A6M2E1I5</accession>
<dbReference type="EMBL" id="GIDH01000311">
    <property type="protein sequence ID" value="NOV52254.1"/>
    <property type="molecule type" value="Transcribed_RNA"/>
</dbReference>
<keyword evidence="7" id="KW-0175">Coiled coil</keyword>
<dbReference type="InterPro" id="IPR013255">
    <property type="entry name" value="Spc25_C"/>
</dbReference>
<dbReference type="PANTHER" id="PTHR14281">
    <property type="entry name" value="KINETOCHORE PROTEIN SPC25-RELATED"/>
    <property type="match status" value="1"/>
</dbReference>
<dbReference type="Pfam" id="PF08234">
    <property type="entry name" value="Spindle_Spc25"/>
    <property type="match status" value="1"/>
</dbReference>
<evidence type="ECO:0000256" key="3">
    <source>
        <dbReference type="ARBA" id="ARBA00013692"/>
    </source>
</evidence>
<protein>
    <recommendedName>
        <fullName evidence="3 10">Kinetochore protein SPC25</fullName>
    </recommendedName>
</protein>
<organism evidence="12">
    <name type="scientific">Amblyomma tuberculatum</name>
    <dbReference type="NCBI Taxonomy" id="48802"/>
    <lineage>
        <taxon>Eukaryota</taxon>
        <taxon>Metazoa</taxon>
        <taxon>Ecdysozoa</taxon>
        <taxon>Arthropoda</taxon>
        <taxon>Chelicerata</taxon>
        <taxon>Arachnida</taxon>
        <taxon>Acari</taxon>
        <taxon>Parasitiformes</taxon>
        <taxon>Ixodida</taxon>
        <taxon>Ixodoidea</taxon>
        <taxon>Ixodidae</taxon>
        <taxon>Amblyomminae</taxon>
        <taxon>Amblyomma</taxon>
    </lineage>
</organism>
<keyword evidence="10" id="KW-0995">Kinetochore</keyword>
<evidence type="ECO:0000256" key="2">
    <source>
        <dbReference type="ARBA" id="ARBA00006379"/>
    </source>
</evidence>
<dbReference type="PANTHER" id="PTHR14281:SF0">
    <property type="entry name" value="KINETOCHORE PROTEIN SPC25"/>
    <property type="match status" value="1"/>
</dbReference>
<keyword evidence="8 10" id="KW-0131">Cell cycle</keyword>
<reference evidence="12" key="1">
    <citation type="submission" date="2019-12" db="EMBL/GenBank/DDBJ databases">
        <title>The sialotranscriptome of the gopher-tortoise tick, Amblyomma tuberculatum.</title>
        <authorList>
            <person name="Karim S."/>
            <person name="Andersen J."/>
            <person name="Kumar D."/>
            <person name="Adamson S."/>
            <person name="Ennen J."/>
            <person name="Qualis C.P."/>
            <person name="Ribeiro J.M.C."/>
        </authorList>
    </citation>
    <scope>NUCLEOTIDE SEQUENCE</scope>
    <source>
        <strain evidence="12">Removed</strain>
        <tissue evidence="12">Salivary glands</tissue>
    </source>
</reference>
<comment type="subcellular location">
    <subcellularLocation>
        <location evidence="1">Chromosome</location>
        <location evidence="1">Centromere</location>
    </subcellularLocation>
    <subcellularLocation>
        <location evidence="10">Nucleus</location>
    </subcellularLocation>
    <subcellularLocation>
        <location evidence="10">Chromosome</location>
        <location evidence="10">Centromere</location>
        <location evidence="10">Kinetochore</location>
    </subcellularLocation>
</comment>
<proteinExistence type="inferred from homology"/>
<keyword evidence="9 10" id="KW-0137">Centromere</keyword>
<feature type="domain" description="Chromosome segregation protein Spc25 C-terminal" evidence="11">
    <location>
        <begin position="34"/>
        <end position="94"/>
    </location>
</feature>
<name>A0A6M2E1I5_9ACAR</name>
<evidence type="ECO:0000259" key="11">
    <source>
        <dbReference type="Pfam" id="PF08234"/>
    </source>
</evidence>
<dbReference type="CDD" id="cd23784">
    <property type="entry name" value="RWD_Spc25"/>
    <property type="match status" value="1"/>
</dbReference>